<accession>A0A4Q7P5Y8</accession>
<comment type="caution">
    <text evidence="2">The sequence shown here is derived from an EMBL/GenBank/DDBJ whole genome shotgun (WGS) entry which is preliminary data.</text>
</comment>
<dbReference type="SUPFAM" id="SSF56925">
    <property type="entry name" value="OMPA-like"/>
    <property type="match status" value="1"/>
</dbReference>
<dbReference type="InterPro" id="IPR045743">
    <property type="entry name" value="DUF6089"/>
</dbReference>
<proteinExistence type="predicted"/>
<protein>
    <submittedName>
        <fullName evidence="2">Outer membrane protein with beta-barrel domain</fullName>
    </submittedName>
</protein>
<dbReference type="Gene3D" id="2.40.160.20">
    <property type="match status" value="1"/>
</dbReference>
<evidence type="ECO:0000313" key="3">
    <source>
        <dbReference type="Proteomes" id="UP000292209"/>
    </source>
</evidence>
<dbReference type="AlphaFoldDB" id="A0A4Q7P5Y8"/>
<reference evidence="2 3" key="1">
    <citation type="submission" date="2019-02" db="EMBL/GenBank/DDBJ databases">
        <title>Genomic Encyclopedia of Archaeal and Bacterial Type Strains, Phase II (KMG-II): from individual species to whole genera.</title>
        <authorList>
            <person name="Goeker M."/>
        </authorList>
    </citation>
    <scope>NUCLEOTIDE SEQUENCE [LARGE SCALE GENOMIC DNA]</scope>
    <source>
        <strain evidence="2 3">DSM 21411</strain>
    </source>
</reference>
<name>A0A4Q7P5Y8_9BACT</name>
<organism evidence="2 3">
    <name type="scientific">Cecembia calidifontis</name>
    <dbReference type="NCBI Taxonomy" id="1187080"/>
    <lineage>
        <taxon>Bacteria</taxon>
        <taxon>Pseudomonadati</taxon>
        <taxon>Bacteroidota</taxon>
        <taxon>Cytophagia</taxon>
        <taxon>Cytophagales</taxon>
        <taxon>Cyclobacteriaceae</taxon>
        <taxon>Cecembia</taxon>
    </lineage>
</organism>
<gene>
    <name evidence="2" type="ORF">BC751_0381</name>
</gene>
<feature type="domain" description="DUF6089" evidence="1">
    <location>
        <begin position="14"/>
        <end position="247"/>
    </location>
</feature>
<dbReference type="EMBL" id="SGXG01000001">
    <property type="protein sequence ID" value="RZS94870.1"/>
    <property type="molecule type" value="Genomic_DNA"/>
</dbReference>
<dbReference type="Pfam" id="PF19573">
    <property type="entry name" value="DUF6089"/>
    <property type="match status" value="1"/>
</dbReference>
<dbReference type="RefSeq" id="WP_130274063.1">
    <property type="nucleotide sequence ID" value="NZ_SGXG01000001.1"/>
</dbReference>
<dbReference type="Proteomes" id="UP000292209">
    <property type="component" value="Unassembled WGS sequence"/>
</dbReference>
<dbReference type="OrthoDB" id="654178at2"/>
<keyword evidence="3" id="KW-1185">Reference proteome</keyword>
<evidence type="ECO:0000313" key="2">
    <source>
        <dbReference type="EMBL" id="RZS94870.1"/>
    </source>
</evidence>
<evidence type="ECO:0000259" key="1">
    <source>
        <dbReference type="Pfam" id="PF19573"/>
    </source>
</evidence>
<sequence length="249" mass="27956">MNKVNIRIVLFLLMIAIGLVTDRVSAQSYDFGGGLGVATYTGDLVRRFDQGNVGIQGTLFGRRNFDNVWSLRAGLSFGRLAAADSVARIDLPSINRDAYFKGNVYEFTAVMEYHFIDFLHPQSVYRFSPYGFFGLGYSYFSGSGRSYFADPEAGDYNLSTPVIPFGIGIKYKLNDKWMLGAELGFRATFTDLLDKVDGKLPINPVIPDANGVNQPARISRGNYSDNDWYYFFGLTISYSFNTIKCYIYN</sequence>
<dbReference type="InterPro" id="IPR011250">
    <property type="entry name" value="OMP/PagP_B-barrel"/>
</dbReference>